<dbReference type="Gene3D" id="2.60.40.10">
    <property type="entry name" value="Immunoglobulins"/>
    <property type="match status" value="1"/>
</dbReference>
<dbReference type="InterPro" id="IPR011933">
    <property type="entry name" value="Double_TM_dom"/>
</dbReference>
<protein>
    <recommendedName>
        <fullName evidence="2">Aerotolerance regulator N-terminal domain-containing protein</fullName>
    </recommendedName>
</protein>
<dbReference type="SUPFAM" id="SSF53300">
    <property type="entry name" value="vWA-like"/>
    <property type="match status" value="1"/>
</dbReference>
<reference evidence="3 4" key="1">
    <citation type="submission" date="2019-02" db="EMBL/GenBank/DDBJ databases">
        <title>Deep-cultivation of Planctomycetes and their phenomic and genomic characterization uncovers novel biology.</title>
        <authorList>
            <person name="Wiegand S."/>
            <person name="Jogler M."/>
            <person name="Boedeker C."/>
            <person name="Pinto D."/>
            <person name="Vollmers J."/>
            <person name="Rivas-Marin E."/>
            <person name="Kohn T."/>
            <person name="Peeters S.H."/>
            <person name="Heuer A."/>
            <person name="Rast P."/>
            <person name="Oberbeckmann S."/>
            <person name="Bunk B."/>
            <person name="Jeske O."/>
            <person name="Meyerdierks A."/>
            <person name="Storesund J.E."/>
            <person name="Kallscheuer N."/>
            <person name="Luecker S."/>
            <person name="Lage O.M."/>
            <person name="Pohl T."/>
            <person name="Merkel B.J."/>
            <person name="Hornburger P."/>
            <person name="Mueller R.-W."/>
            <person name="Bruemmer F."/>
            <person name="Labrenz M."/>
            <person name="Spormann A.M."/>
            <person name="Op den Camp H."/>
            <person name="Overmann J."/>
            <person name="Amann R."/>
            <person name="Jetten M.S.M."/>
            <person name="Mascher T."/>
            <person name="Medema M.H."/>
            <person name="Devos D.P."/>
            <person name="Kaster A.-K."/>
            <person name="Ovreas L."/>
            <person name="Rohde M."/>
            <person name="Galperin M.Y."/>
            <person name="Jogler C."/>
        </authorList>
    </citation>
    <scope>NUCLEOTIDE SEQUENCE [LARGE SCALE GENOMIC DNA]</scope>
    <source>
        <strain evidence="3 4">K23_9</strain>
    </source>
</reference>
<organism evidence="3 4">
    <name type="scientific">Stieleria marina</name>
    <dbReference type="NCBI Taxonomy" id="1930275"/>
    <lineage>
        <taxon>Bacteria</taxon>
        <taxon>Pseudomonadati</taxon>
        <taxon>Planctomycetota</taxon>
        <taxon>Planctomycetia</taxon>
        <taxon>Pirellulales</taxon>
        <taxon>Pirellulaceae</taxon>
        <taxon>Stieleria</taxon>
    </lineage>
</organism>
<keyword evidence="1" id="KW-1133">Transmembrane helix</keyword>
<dbReference type="RefSeq" id="WP_419189326.1">
    <property type="nucleotide sequence ID" value="NZ_CP036526.1"/>
</dbReference>
<dbReference type="InterPro" id="IPR029062">
    <property type="entry name" value="Class_I_gatase-like"/>
</dbReference>
<proteinExistence type="predicted"/>
<name>A0A517P0U8_9BACT</name>
<keyword evidence="1" id="KW-0472">Membrane</keyword>
<dbReference type="PANTHER" id="PTHR37464">
    <property type="entry name" value="BLL2463 PROTEIN"/>
    <property type="match status" value="1"/>
</dbReference>
<evidence type="ECO:0000313" key="4">
    <source>
        <dbReference type="Proteomes" id="UP000319817"/>
    </source>
</evidence>
<feature type="transmembrane region" description="Helical" evidence="1">
    <location>
        <begin position="55"/>
        <end position="77"/>
    </location>
</feature>
<feature type="domain" description="Aerotolerance regulator N-terminal" evidence="2">
    <location>
        <begin position="1"/>
        <end position="72"/>
    </location>
</feature>
<dbReference type="AlphaFoldDB" id="A0A517P0U8"/>
<dbReference type="Proteomes" id="UP000319817">
    <property type="component" value="Chromosome"/>
</dbReference>
<gene>
    <name evidence="3" type="ORF">K239x_50060</name>
</gene>
<dbReference type="InterPro" id="IPR024163">
    <property type="entry name" value="Aerotolerance_reg_N"/>
</dbReference>
<dbReference type="Gene3D" id="3.40.50.880">
    <property type="match status" value="1"/>
</dbReference>
<dbReference type="InterPro" id="IPR013783">
    <property type="entry name" value="Ig-like_fold"/>
</dbReference>
<accession>A0A517P0U8</accession>
<dbReference type="Gene3D" id="3.40.50.410">
    <property type="entry name" value="von Willebrand factor, type A domain"/>
    <property type="match status" value="1"/>
</dbReference>
<dbReference type="EMBL" id="CP036526">
    <property type="protein sequence ID" value="QDT12991.1"/>
    <property type="molecule type" value="Genomic_DNA"/>
</dbReference>
<dbReference type="PANTHER" id="PTHR37464:SF1">
    <property type="entry name" value="BLL2463 PROTEIN"/>
    <property type="match status" value="1"/>
</dbReference>
<feature type="transmembrane region" description="Helical" evidence="1">
    <location>
        <begin position="6"/>
        <end position="26"/>
    </location>
</feature>
<sequence length="797" mass="86101">MFLYPALLTGFFFVAVPLLVHLINMLRHRRQRWAAMDFLLASYRKQKKWIRLRQLLLLLSRLAAAALLVAMLCGWTGGGKILGALGGQTTHHVVVLDDSYSMGDASGGDTAYARALQSLQGLTRRLASDDGNHQLTVMRASRAAMAVRGGSESGDAAADLAAQTITTDARLINRLMATQASSVRTDLIPALDLASELISSIPADTKYLYVASDFRQRDWGSPERLANSLQSMPTDEVEIRMIDCATAPAANLGITSLSPTQDVWVAGVPVVVSVTVHNYGQAPAKNISISNRVIRYPKTLDAADPTLQFSGQLESLPALLIETIDPGAEVTKTFQVFITEQGTHAIEVALPDDALPIDNVRACTLPLSDVEKVLVIDGDADIRGGYHVSSVLDPGSQVRIGAVPDIQPPSFLRSATMETLAPYRAIYLIDLPEISENAAGALDRYVRRGGGLAWFIGDEAQKESYNRVLLARDRFLLPAPLGEAVRLPVSSDRDSGDVLLGDDGTFLDPLRSGGDGAWSLLGLAQSWTLEKPSLDDEATASESPRVRTVLKRRDDKPLVTQHELGEGRIVTVLTGLNGRWTNWPSDPTFVPFLLLTNATLWSGAAPPTQRAIDDALVRRLPPDLYTPDVMYLPATNEPPRIPIEVVAQPPAKTTDADESISGEPIPMVNFQPQEMVISGESNIDEILRPGISEWVLTQSDGRGEVIPTASVIRVGEGDLRRANKAEVQQSLMPLEVQFVSSTAWSNQNRAAGSSTLTLVLFSLLALVLAAEQALAYWASYHVSVPGAGRLDPLGGKS</sequence>
<evidence type="ECO:0000313" key="3">
    <source>
        <dbReference type="EMBL" id="QDT12991.1"/>
    </source>
</evidence>
<dbReference type="InterPro" id="IPR036465">
    <property type="entry name" value="vWFA_dom_sf"/>
</dbReference>
<evidence type="ECO:0000259" key="2">
    <source>
        <dbReference type="Pfam" id="PF07584"/>
    </source>
</evidence>
<dbReference type="SUPFAM" id="SSF52317">
    <property type="entry name" value="Class I glutamine amidotransferase-like"/>
    <property type="match status" value="1"/>
</dbReference>
<evidence type="ECO:0000256" key="1">
    <source>
        <dbReference type="SAM" id="Phobius"/>
    </source>
</evidence>
<dbReference type="NCBIfam" id="TIGR02226">
    <property type="entry name" value="two_anch"/>
    <property type="match status" value="1"/>
</dbReference>
<keyword evidence="1" id="KW-0812">Transmembrane</keyword>
<keyword evidence="4" id="KW-1185">Reference proteome</keyword>
<dbReference type="Pfam" id="PF07584">
    <property type="entry name" value="BatA"/>
    <property type="match status" value="1"/>
</dbReference>